<dbReference type="Proteomes" id="UP000747542">
    <property type="component" value="Unassembled WGS sequence"/>
</dbReference>
<dbReference type="EMBL" id="JAHLQT010029030">
    <property type="protein sequence ID" value="KAG7161516.1"/>
    <property type="molecule type" value="Genomic_DNA"/>
</dbReference>
<reference evidence="1" key="1">
    <citation type="journal article" date="2021" name="Sci. Adv.">
        <title>The American lobster genome reveals insights on longevity, neural, and immune adaptations.</title>
        <authorList>
            <person name="Polinski J.M."/>
            <person name="Zimin A.V."/>
            <person name="Clark K.F."/>
            <person name="Kohn A.B."/>
            <person name="Sadowski N."/>
            <person name="Timp W."/>
            <person name="Ptitsyn A."/>
            <person name="Khanna P."/>
            <person name="Romanova D.Y."/>
            <person name="Williams P."/>
            <person name="Greenwood S.J."/>
            <person name="Moroz L.L."/>
            <person name="Walt D.R."/>
            <person name="Bodnar A.G."/>
        </authorList>
    </citation>
    <scope>NUCLEOTIDE SEQUENCE</scope>
    <source>
        <strain evidence="1">GMGI-L3</strain>
    </source>
</reference>
<keyword evidence="2" id="KW-1185">Reference proteome</keyword>
<comment type="caution">
    <text evidence="1">The sequence shown here is derived from an EMBL/GenBank/DDBJ whole genome shotgun (WGS) entry which is preliminary data.</text>
</comment>
<evidence type="ECO:0000313" key="1">
    <source>
        <dbReference type="EMBL" id="KAG7161516.1"/>
    </source>
</evidence>
<evidence type="ECO:0000313" key="2">
    <source>
        <dbReference type="Proteomes" id="UP000747542"/>
    </source>
</evidence>
<sequence length="78" mass="9029">MRTQYPHDLLGDLMEVHRIMCRSSTSHDLPIPNQDPRIISQRTRLLVVPQSRYRPHAQQGLLDTMALANGDPVNDWVR</sequence>
<organism evidence="1 2">
    <name type="scientific">Homarus americanus</name>
    <name type="common">American lobster</name>
    <dbReference type="NCBI Taxonomy" id="6706"/>
    <lineage>
        <taxon>Eukaryota</taxon>
        <taxon>Metazoa</taxon>
        <taxon>Ecdysozoa</taxon>
        <taxon>Arthropoda</taxon>
        <taxon>Crustacea</taxon>
        <taxon>Multicrustacea</taxon>
        <taxon>Malacostraca</taxon>
        <taxon>Eumalacostraca</taxon>
        <taxon>Eucarida</taxon>
        <taxon>Decapoda</taxon>
        <taxon>Pleocyemata</taxon>
        <taxon>Astacidea</taxon>
        <taxon>Nephropoidea</taxon>
        <taxon>Nephropidae</taxon>
        <taxon>Homarus</taxon>
    </lineage>
</organism>
<name>A0A8J5JS98_HOMAM</name>
<gene>
    <name evidence="1" type="ORF">Hamer_G028111</name>
</gene>
<proteinExistence type="predicted"/>
<dbReference type="AlphaFoldDB" id="A0A8J5JS98"/>
<accession>A0A8J5JS98</accession>
<protein>
    <submittedName>
        <fullName evidence="1">Uncharacterized protein</fullName>
    </submittedName>
</protein>